<evidence type="ECO:0000313" key="2">
    <source>
        <dbReference type="Proteomes" id="UP000295192"/>
    </source>
</evidence>
<sequence>VTSSADPSASLIRDSTWQRSPLIVRWRTQSSMIKLRPPTSRRSSTLQYVIGAALFPWRAPLAVSRAALFATLLRIPTSLSTVSAE</sequence>
<name>A0A484AP96_DRONA</name>
<protein>
    <submittedName>
        <fullName evidence="1">Uncharacterized protein</fullName>
    </submittedName>
</protein>
<organism evidence="1 2">
    <name type="scientific">Drosophila navojoa</name>
    <name type="common">Fruit fly</name>
    <dbReference type="NCBI Taxonomy" id="7232"/>
    <lineage>
        <taxon>Eukaryota</taxon>
        <taxon>Metazoa</taxon>
        <taxon>Ecdysozoa</taxon>
        <taxon>Arthropoda</taxon>
        <taxon>Hexapoda</taxon>
        <taxon>Insecta</taxon>
        <taxon>Pterygota</taxon>
        <taxon>Neoptera</taxon>
        <taxon>Endopterygota</taxon>
        <taxon>Diptera</taxon>
        <taxon>Brachycera</taxon>
        <taxon>Muscomorpha</taxon>
        <taxon>Ephydroidea</taxon>
        <taxon>Drosophilidae</taxon>
        <taxon>Drosophila</taxon>
    </lineage>
</organism>
<proteinExistence type="predicted"/>
<dbReference type="Proteomes" id="UP000295192">
    <property type="component" value="Unassembled WGS sequence"/>
</dbReference>
<dbReference type="AlphaFoldDB" id="A0A484AP96"/>
<evidence type="ECO:0000313" key="1">
    <source>
        <dbReference type="EMBL" id="TDG38102.1"/>
    </source>
</evidence>
<comment type="caution">
    <text evidence="1">The sequence shown here is derived from an EMBL/GenBank/DDBJ whole genome shotgun (WGS) entry which is preliminary data.</text>
</comment>
<gene>
    <name evidence="1" type="ORF">AWZ03_015476</name>
</gene>
<dbReference type="EMBL" id="LSRL02012122">
    <property type="protein sequence ID" value="TDG38102.1"/>
    <property type="molecule type" value="Genomic_DNA"/>
</dbReference>
<keyword evidence="2" id="KW-1185">Reference proteome</keyword>
<reference evidence="1 2" key="1">
    <citation type="journal article" date="2019" name="J. Hered.">
        <title>An Improved Genome Assembly for Drosophila navojoa, the Basal Species in the mojavensis Cluster.</title>
        <authorList>
            <person name="Vanderlinde T."/>
            <person name="Dupim E.G."/>
            <person name="Nazario-Yepiz N.O."/>
            <person name="Carvalho A.B."/>
        </authorList>
    </citation>
    <scope>NUCLEOTIDE SEQUENCE [LARGE SCALE GENOMIC DNA]</scope>
    <source>
        <strain evidence="1">Navoj_Jal97</strain>
        <tissue evidence="1">Whole organism</tissue>
    </source>
</reference>
<feature type="non-terminal residue" evidence="1">
    <location>
        <position position="1"/>
    </location>
</feature>
<accession>A0A484AP96</accession>